<dbReference type="AlphaFoldDB" id="A0A2T2NYJ5"/>
<dbReference type="Proteomes" id="UP000240883">
    <property type="component" value="Unassembled WGS sequence"/>
</dbReference>
<organism evidence="6 7">
    <name type="scientific">Corynespora cassiicola Philippines</name>
    <dbReference type="NCBI Taxonomy" id="1448308"/>
    <lineage>
        <taxon>Eukaryota</taxon>
        <taxon>Fungi</taxon>
        <taxon>Dikarya</taxon>
        <taxon>Ascomycota</taxon>
        <taxon>Pezizomycotina</taxon>
        <taxon>Dothideomycetes</taxon>
        <taxon>Pleosporomycetidae</taxon>
        <taxon>Pleosporales</taxon>
        <taxon>Corynesporascaceae</taxon>
        <taxon>Corynespora</taxon>
    </lineage>
</organism>
<dbReference type="PANTHER" id="PTHR47338:SF20">
    <property type="entry name" value="ZN(II)2CYS6 TRANSCRIPTION FACTOR (EUROFUNG)"/>
    <property type="match status" value="1"/>
</dbReference>
<evidence type="ECO:0000256" key="1">
    <source>
        <dbReference type="ARBA" id="ARBA00004123"/>
    </source>
</evidence>
<keyword evidence="3" id="KW-0805">Transcription regulation</keyword>
<proteinExistence type="predicted"/>
<dbReference type="CDD" id="cd12148">
    <property type="entry name" value="fungal_TF_MHR"/>
    <property type="match status" value="1"/>
</dbReference>
<dbReference type="GO" id="GO:0000981">
    <property type="term" value="F:DNA-binding transcription factor activity, RNA polymerase II-specific"/>
    <property type="evidence" value="ECO:0007669"/>
    <property type="project" value="InterPro"/>
</dbReference>
<dbReference type="EMBL" id="KZ678132">
    <property type="protein sequence ID" value="PSN70483.1"/>
    <property type="molecule type" value="Genomic_DNA"/>
</dbReference>
<protein>
    <recommendedName>
        <fullName evidence="8">Transcription factor domain-containing protein</fullName>
    </recommendedName>
</protein>
<evidence type="ECO:0000256" key="4">
    <source>
        <dbReference type="ARBA" id="ARBA00023163"/>
    </source>
</evidence>
<evidence type="ECO:0000256" key="3">
    <source>
        <dbReference type="ARBA" id="ARBA00023015"/>
    </source>
</evidence>
<keyword evidence="4" id="KW-0804">Transcription</keyword>
<dbReference type="PANTHER" id="PTHR47338">
    <property type="entry name" value="ZN(II)2CYS6 TRANSCRIPTION FACTOR (EUROFUNG)-RELATED"/>
    <property type="match status" value="1"/>
</dbReference>
<comment type="subcellular location">
    <subcellularLocation>
        <location evidence="1">Nucleus</location>
    </subcellularLocation>
</comment>
<name>A0A2T2NYJ5_CORCC</name>
<dbReference type="InterPro" id="IPR050815">
    <property type="entry name" value="TF_fung"/>
</dbReference>
<keyword evidence="7" id="KW-1185">Reference proteome</keyword>
<accession>A0A2T2NYJ5</accession>
<sequence length="429" mass="48439">MQAPSGASSPSDRAQQVCLSCKTRKRKFGFSGNKPCLSVYTTDGCANRRGSTCQYSRPNGNRTPQSTSDVSRDNFYPLNYGFPRAQYIDFSSTVPLCRGAPTSATLLGSIDDIKYSASSFFTTIHTWMSLVPKKRFYDVYLRSAFQSRADLVLLFLALKLVTTPPPTNPHDAKTQLYNDTKHFYLEVEGSMIFSISVLQAGIVITLYELGHGIYPAAYMSVGAYARVWWAVVILDRFFFAATEPLINDSFPADDAEWDEEVVRRDPCYTLSSPNVTYMSRLSLLCQAARMLGQVLEAVSNAAGIQEDTWKQLEITLDLMLFAALNIESPGFYQIAFIYRYNFLSSNCPDIMSPWGLFFTYQICTFYLRAGIDDEALGPLRNSLSRLDAQWKAACKWSWILINKANLFLGKYMQLLEAQEILVHSEQRTR</sequence>
<evidence type="ECO:0000313" key="7">
    <source>
        <dbReference type="Proteomes" id="UP000240883"/>
    </source>
</evidence>
<keyword evidence="2" id="KW-0479">Metal-binding</keyword>
<dbReference type="GO" id="GO:0046872">
    <property type="term" value="F:metal ion binding"/>
    <property type="evidence" value="ECO:0007669"/>
    <property type="project" value="UniProtKB-KW"/>
</dbReference>
<dbReference type="STRING" id="1448308.A0A2T2NYJ5"/>
<gene>
    <name evidence="6" type="ORF">BS50DRAFT_662738</name>
</gene>
<evidence type="ECO:0008006" key="8">
    <source>
        <dbReference type="Google" id="ProtNLM"/>
    </source>
</evidence>
<evidence type="ECO:0000256" key="5">
    <source>
        <dbReference type="ARBA" id="ARBA00023242"/>
    </source>
</evidence>
<dbReference type="OrthoDB" id="3862662at2759"/>
<evidence type="ECO:0000256" key="2">
    <source>
        <dbReference type="ARBA" id="ARBA00022723"/>
    </source>
</evidence>
<keyword evidence="5" id="KW-0539">Nucleus</keyword>
<reference evidence="6 7" key="1">
    <citation type="journal article" date="2018" name="Front. Microbiol.">
        <title>Genome-Wide Analysis of Corynespora cassiicola Leaf Fall Disease Putative Effectors.</title>
        <authorList>
            <person name="Lopez D."/>
            <person name="Ribeiro S."/>
            <person name="Label P."/>
            <person name="Fumanal B."/>
            <person name="Venisse J.S."/>
            <person name="Kohler A."/>
            <person name="de Oliveira R.R."/>
            <person name="Labutti K."/>
            <person name="Lipzen A."/>
            <person name="Lail K."/>
            <person name="Bauer D."/>
            <person name="Ohm R.A."/>
            <person name="Barry K.W."/>
            <person name="Spatafora J."/>
            <person name="Grigoriev I.V."/>
            <person name="Martin F.M."/>
            <person name="Pujade-Renaud V."/>
        </authorList>
    </citation>
    <scope>NUCLEOTIDE SEQUENCE [LARGE SCALE GENOMIC DNA]</scope>
    <source>
        <strain evidence="6 7">Philippines</strain>
    </source>
</reference>
<dbReference type="GO" id="GO:0005634">
    <property type="term" value="C:nucleus"/>
    <property type="evidence" value="ECO:0007669"/>
    <property type="project" value="UniProtKB-SubCell"/>
</dbReference>
<evidence type="ECO:0000313" key="6">
    <source>
        <dbReference type="EMBL" id="PSN70483.1"/>
    </source>
</evidence>